<evidence type="ECO:0000313" key="1">
    <source>
        <dbReference type="EMBL" id="KAJ9576246.1"/>
    </source>
</evidence>
<reference evidence="1" key="2">
    <citation type="submission" date="2023-05" db="EMBL/GenBank/DDBJ databases">
        <authorList>
            <person name="Fouks B."/>
        </authorList>
    </citation>
    <scope>NUCLEOTIDE SEQUENCE</scope>
    <source>
        <strain evidence="1">Stay&amp;Tobe</strain>
        <tissue evidence="1">Testes</tissue>
    </source>
</reference>
<comment type="caution">
    <text evidence="1">The sequence shown here is derived from an EMBL/GenBank/DDBJ whole genome shotgun (WGS) entry which is preliminary data.</text>
</comment>
<evidence type="ECO:0000313" key="2">
    <source>
        <dbReference type="Proteomes" id="UP001233999"/>
    </source>
</evidence>
<dbReference type="AlphaFoldDB" id="A0AAD7Z976"/>
<feature type="non-terminal residue" evidence="1">
    <location>
        <position position="1"/>
    </location>
</feature>
<sequence>YIEGTLNNLKPCEIMDTQFMRKVYDHLLKLIWTGLSKWFRFIPYADSVLKLIIKQLRTYIDARARIPNFIK</sequence>
<feature type="non-terminal residue" evidence="1">
    <location>
        <position position="71"/>
    </location>
</feature>
<proteinExistence type="predicted"/>
<organism evidence="1 2">
    <name type="scientific">Diploptera punctata</name>
    <name type="common">Pacific beetle cockroach</name>
    <dbReference type="NCBI Taxonomy" id="6984"/>
    <lineage>
        <taxon>Eukaryota</taxon>
        <taxon>Metazoa</taxon>
        <taxon>Ecdysozoa</taxon>
        <taxon>Arthropoda</taxon>
        <taxon>Hexapoda</taxon>
        <taxon>Insecta</taxon>
        <taxon>Pterygota</taxon>
        <taxon>Neoptera</taxon>
        <taxon>Polyneoptera</taxon>
        <taxon>Dictyoptera</taxon>
        <taxon>Blattodea</taxon>
        <taxon>Blaberoidea</taxon>
        <taxon>Blaberidae</taxon>
        <taxon>Diplopterinae</taxon>
        <taxon>Diploptera</taxon>
    </lineage>
</organism>
<dbReference type="EMBL" id="JASPKZ010009803">
    <property type="protein sequence ID" value="KAJ9576246.1"/>
    <property type="molecule type" value="Genomic_DNA"/>
</dbReference>
<reference evidence="1" key="1">
    <citation type="journal article" date="2023" name="IScience">
        <title>Live-bearing cockroach genome reveals convergent evolutionary mechanisms linked to viviparity in insects and beyond.</title>
        <authorList>
            <person name="Fouks B."/>
            <person name="Harrison M.C."/>
            <person name="Mikhailova A.A."/>
            <person name="Marchal E."/>
            <person name="English S."/>
            <person name="Carruthers M."/>
            <person name="Jennings E.C."/>
            <person name="Chiamaka E.L."/>
            <person name="Frigard R.A."/>
            <person name="Pippel M."/>
            <person name="Attardo G.M."/>
            <person name="Benoit J.B."/>
            <person name="Bornberg-Bauer E."/>
            <person name="Tobe S.S."/>
        </authorList>
    </citation>
    <scope>NUCLEOTIDE SEQUENCE</scope>
    <source>
        <strain evidence="1">Stay&amp;Tobe</strain>
    </source>
</reference>
<dbReference type="Proteomes" id="UP001233999">
    <property type="component" value="Unassembled WGS sequence"/>
</dbReference>
<keyword evidence="2" id="KW-1185">Reference proteome</keyword>
<accession>A0AAD7Z976</accession>
<name>A0AAD7Z976_DIPPU</name>
<protein>
    <submittedName>
        <fullName evidence="1">Uncharacterized protein</fullName>
    </submittedName>
</protein>
<gene>
    <name evidence="1" type="ORF">L9F63_006908</name>
</gene>